<keyword evidence="4" id="KW-1185">Reference proteome</keyword>
<evidence type="ECO:0000256" key="1">
    <source>
        <dbReference type="SAM" id="MobiDB-lite"/>
    </source>
</evidence>
<dbReference type="Proteomes" id="UP000654257">
    <property type="component" value="Unassembled WGS sequence"/>
</dbReference>
<gene>
    <name evidence="3" type="ORF">GCM10007304_17770</name>
</gene>
<sequence>MRRDPHLPLRLRNERMMRAQERRVHAAVVTAMTEWLDAARALVLHQPLPDTLTASTGDIGGKFFTANVTNRHPPADGARKGQIMTSDVRDTLTASSGEPPDVDAAQASFHVWARALTEHIEPAITEAFGEAFRANARTADLTPVHYQEAHMATVHDRLVIWPEGAFEELRPELLEAIAEGESMEQIEERIGRVLNIDAPARRIRADIGVIDKQLADPDTPRSELPGLRGRRRQLWQQHDERNEEWQWKARRIARTEVQGAMNAGTLAAAQAAEDITGDRMFKAWLATSDERTRHTHAVADGQMVRLAEPFTVGGFPLQHPADPFGPAHETINCRCTMRILTDTETQSELQGQWGGRGVGPMNARLGPDDDAEVADAVDRVKREMADEVVDLDDVPETRATPEPPVPDAAEPEPEDDPTPEPAPLSVEEVAEQLDETFADAAEDASPEQQQAVQRWLRAPAAVQGEAIEWGTDSPEQSDEPSDVELLEELMTPLPATVDTAVAVPDVLPVLGVPTADLPALTDSQVTVPGFLPTNLTAAPPIRVPTTSGGGAIHLRVHAPTGTPALWLPTFGGDDNDLLLPVGTVLAIGAVTYAQGQVPVVEATVMPPEESPEPSM</sequence>
<name>A0A917D0L9_9NOCA</name>
<dbReference type="EMBL" id="BMCU01000002">
    <property type="protein sequence ID" value="GGG04067.1"/>
    <property type="molecule type" value="Genomic_DNA"/>
</dbReference>
<dbReference type="AlphaFoldDB" id="A0A917D0L9"/>
<organism evidence="3 4">
    <name type="scientific">Rhodococcoides trifolii</name>
    <dbReference type="NCBI Taxonomy" id="908250"/>
    <lineage>
        <taxon>Bacteria</taxon>
        <taxon>Bacillati</taxon>
        <taxon>Actinomycetota</taxon>
        <taxon>Actinomycetes</taxon>
        <taxon>Mycobacteriales</taxon>
        <taxon>Nocardiaceae</taxon>
        <taxon>Rhodococcoides</taxon>
    </lineage>
</organism>
<comment type="caution">
    <text evidence="3">The sequence shown here is derived from an EMBL/GenBank/DDBJ whole genome shotgun (WGS) entry which is preliminary data.</text>
</comment>
<evidence type="ECO:0000313" key="4">
    <source>
        <dbReference type="Proteomes" id="UP000654257"/>
    </source>
</evidence>
<dbReference type="InterPro" id="IPR006528">
    <property type="entry name" value="Phage_head_morphogenesis_dom"/>
</dbReference>
<evidence type="ECO:0000313" key="3">
    <source>
        <dbReference type="EMBL" id="GGG04067.1"/>
    </source>
</evidence>
<feature type="region of interest" description="Disordered" evidence="1">
    <location>
        <begin position="384"/>
        <end position="423"/>
    </location>
</feature>
<reference evidence="3" key="2">
    <citation type="submission" date="2020-09" db="EMBL/GenBank/DDBJ databases">
        <authorList>
            <person name="Sun Q."/>
            <person name="Sedlacek I."/>
        </authorList>
    </citation>
    <scope>NUCLEOTIDE SEQUENCE</scope>
    <source>
        <strain evidence="3">CCM 7905</strain>
    </source>
</reference>
<accession>A0A917D0L9</accession>
<protein>
    <recommendedName>
        <fullName evidence="2">Phage head morphogenesis domain-containing protein</fullName>
    </recommendedName>
</protein>
<proteinExistence type="predicted"/>
<feature type="domain" description="Phage head morphogenesis" evidence="2">
    <location>
        <begin position="169"/>
        <end position="337"/>
    </location>
</feature>
<feature type="compositionally biased region" description="Acidic residues" evidence="1">
    <location>
        <begin position="409"/>
        <end position="418"/>
    </location>
</feature>
<dbReference type="Pfam" id="PF04233">
    <property type="entry name" value="Phage_Mu_F"/>
    <property type="match status" value="1"/>
</dbReference>
<evidence type="ECO:0000259" key="2">
    <source>
        <dbReference type="Pfam" id="PF04233"/>
    </source>
</evidence>
<reference evidence="3" key="1">
    <citation type="journal article" date="2014" name="Int. J. Syst. Evol. Microbiol.">
        <title>Complete genome sequence of Corynebacterium casei LMG S-19264T (=DSM 44701T), isolated from a smear-ripened cheese.</title>
        <authorList>
            <consortium name="US DOE Joint Genome Institute (JGI-PGF)"/>
            <person name="Walter F."/>
            <person name="Albersmeier A."/>
            <person name="Kalinowski J."/>
            <person name="Ruckert C."/>
        </authorList>
    </citation>
    <scope>NUCLEOTIDE SEQUENCE</scope>
    <source>
        <strain evidence="3">CCM 7905</strain>
    </source>
</reference>